<reference evidence="11" key="1">
    <citation type="thesis" date="2020" institute="ProQuest LLC" country="789 East Eisenhower Parkway, Ann Arbor, MI, USA">
        <title>Comparative Genomics and Chromosome Evolution.</title>
        <authorList>
            <person name="Mudd A.B."/>
        </authorList>
    </citation>
    <scope>NUCLEOTIDE SEQUENCE</scope>
    <source>
        <strain evidence="11">1538</strain>
        <tissue evidence="11">Blood</tissue>
    </source>
</reference>
<sequence length="277" mass="31814">MACKSERSSTCQCNRDPVKSILFQMLNSEFTPKPNSQQEYQYSCNSTGGCPCENRKVSQCPCEGNRKVVLKNSEVICKKASEVLLKTVAFIKNVPSFYQLPQEDQILLIHKCWAPLFVLGLAQERVDFEWIQLSVPSLLKKILLNQSSNIDTTVRSDAGVPFRDVQRIRMLLHKLWSLDICTKEYAYLKGMVLFNPGISGMRYPQYVQTLQLEAQQTLMEFTSMLHSRSHTRFAWMLEAVDFVKAIDSKVITELFFKPISGEINLEEVLLETLFIKH</sequence>
<feature type="domain" description="NR LBD" evidence="10">
    <location>
        <begin position="17"/>
        <end position="276"/>
    </location>
</feature>
<evidence type="ECO:0000313" key="11">
    <source>
        <dbReference type="EMBL" id="DBA26450.1"/>
    </source>
</evidence>
<evidence type="ECO:0000256" key="9">
    <source>
        <dbReference type="ARBA" id="ARBA00023242"/>
    </source>
</evidence>
<dbReference type="FunFam" id="1.10.565.10:FF:000031">
    <property type="entry name" value="Nuclear receptor subfamily 0 group B member 1"/>
    <property type="match status" value="1"/>
</dbReference>
<dbReference type="InterPro" id="IPR033544">
    <property type="entry name" value="NR0B1/2"/>
</dbReference>
<keyword evidence="8" id="KW-0675">Receptor</keyword>
<dbReference type="SMART" id="SM00430">
    <property type="entry name" value="HOLI"/>
    <property type="match status" value="1"/>
</dbReference>
<gene>
    <name evidence="11" type="ORF">GDO54_010706</name>
</gene>
<evidence type="ECO:0000313" key="12">
    <source>
        <dbReference type="Proteomes" id="UP001181693"/>
    </source>
</evidence>
<evidence type="ECO:0000259" key="10">
    <source>
        <dbReference type="PROSITE" id="PS51843"/>
    </source>
</evidence>
<dbReference type="Gene3D" id="1.10.565.10">
    <property type="entry name" value="Retinoid X Receptor"/>
    <property type="match status" value="1"/>
</dbReference>
<dbReference type="AlphaFoldDB" id="A0AAV3AN61"/>
<organism evidence="11 12">
    <name type="scientific">Pyxicephalus adspersus</name>
    <name type="common">African bullfrog</name>
    <dbReference type="NCBI Taxonomy" id="30357"/>
    <lineage>
        <taxon>Eukaryota</taxon>
        <taxon>Metazoa</taxon>
        <taxon>Chordata</taxon>
        <taxon>Craniata</taxon>
        <taxon>Vertebrata</taxon>
        <taxon>Euteleostomi</taxon>
        <taxon>Amphibia</taxon>
        <taxon>Batrachia</taxon>
        <taxon>Anura</taxon>
        <taxon>Neobatrachia</taxon>
        <taxon>Ranoidea</taxon>
        <taxon>Pyxicephalidae</taxon>
        <taxon>Pyxicephalinae</taxon>
        <taxon>Pyxicephalus</taxon>
    </lineage>
</organism>
<comment type="caution">
    <text evidence="11">The sequence shown here is derived from an EMBL/GenBank/DDBJ whole genome shotgun (WGS) entry which is preliminary data.</text>
</comment>
<evidence type="ECO:0000256" key="1">
    <source>
        <dbReference type="ARBA" id="ARBA00004123"/>
    </source>
</evidence>
<protein>
    <recommendedName>
        <fullName evidence="10">NR LBD domain-containing protein</fullName>
    </recommendedName>
</protein>
<evidence type="ECO:0000256" key="2">
    <source>
        <dbReference type="ARBA" id="ARBA00004496"/>
    </source>
</evidence>
<keyword evidence="6" id="KW-0805">Transcription regulation</keyword>
<dbReference type="PROSITE" id="PS51843">
    <property type="entry name" value="NR_LBD"/>
    <property type="match status" value="1"/>
</dbReference>
<accession>A0AAV3AN61</accession>
<dbReference type="SUPFAM" id="SSF48508">
    <property type="entry name" value="Nuclear receptor ligand-binding domain"/>
    <property type="match status" value="1"/>
</dbReference>
<evidence type="ECO:0000256" key="6">
    <source>
        <dbReference type="ARBA" id="ARBA00023015"/>
    </source>
</evidence>
<dbReference type="Pfam" id="PF00104">
    <property type="entry name" value="Hormone_recep"/>
    <property type="match status" value="1"/>
</dbReference>
<dbReference type="GO" id="GO:0000122">
    <property type="term" value="P:negative regulation of transcription by RNA polymerase II"/>
    <property type="evidence" value="ECO:0007669"/>
    <property type="project" value="TreeGrafter"/>
</dbReference>
<dbReference type="EMBL" id="DYDO01000004">
    <property type="protein sequence ID" value="DBA26450.1"/>
    <property type="molecule type" value="Genomic_DNA"/>
</dbReference>
<evidence type="ECO:0000256" key="4">
    <source>
        <dbReference type="ARBA" id="ARBA00022490"/>
    </source>
</evidence>
<evidence type="ECO:0000256" key="3">
    <source>
        <dbReference type="ARBA" id="ARBA00006647"/>
    </source>
</evidence>
<dbReference type="InterPro" id="IPR001723">
    <property type="entry name" value="Nuclear_hrmn_rcpt"/>
</dbReference>
<name>A0AAV3AN61_PYXAD</name>
<keyword evidence="9" id="KW-0539">Nucleus</keyword>
<keyword evidence="5" id="KW-0678">Repressor</keyword>
<dbReference type="PRINTS" id="PR00398">
    <property type="entry name" value="STRDHORMONER"/>
</dbReference>
<proteinExistence type="inferred from homology"/>
<dbReference type="InterPro" id="IPR000536">
    <property type="entry name" value="Nucl_hrmn_rcpt_lig-bd"/>
</dbReference>
<evidence type="ECO:0000256" key="8">
    <source>
        <dbReference type="ARBA" id="ARBA00023170"/>
    </source>
</evidence>
<dbReference type="PANTHER" id="PTHR24081">
    <property type="entry name" value="NUCLEAR RECEPTOR SUBFAMILY 0 GROUP B"/>
    <property type="match status" value="1"/>
</dbReference>
<evidence type="ECO:0000256" key="5">
    <source>
        <dbReference type="ARBA" id="ARBA00022491"/>
    </source>
</evidence>
<keyword evidence="7" id="KW-0804">Transcription</keyword>
<keyword evidence="12" id="KW-1185">Reference proteome</keyword>
<evidence type="ECO:0000256" key="7">
    <source>
        <dbReference type="ARBA" id="ARBA00023163"/>
    </source>
</evidence>
<dbReference type="Proteomes" id="UP001181693">
    <property type="component" value="Unassembled WGS sequence"/>
</dbReference>
<dbReference type="GO" id="GO:0005737">
    <property type="term" value="C:cytoplasm"/>
    <property type="evidence" value="ECO:0007669"/>
    <property type="project" value="UniProtKB-SubCell"/>
</dbReference>
<comment type="subcellular location">
    <subcellularLocation>
        <location evidence="2">Cytoplasm</location>
    </subcellularLocation>
    <subcellularLocation>
        <location evidence="1">Nucleus</location>
    </subcellularLocation>
</comment>
<keyword evidence="4" id="KW-0963">Cytoplasm</keyword>
<dbReference type="GO" id="GO:0005634">
    <property type="term" value="C:nucleus"/>
    <property type="evidence" value="ECO:0007669"/>
    <property type="project" value="UniProtKB-SubCell"/>
</dbReference>
<dbReference type="PANTHER" id="PTHR24081:SF11">
    <property type="entry name" value="NR LBD DOMAIN-CONTAINING PROTEIN"/>
    <property type="match status" value="1"/>
</dbReference>
<dbReference type="GO" id="GO:0003714">
    <property type="term" value="F:transcription corepressor activity"/>
    <property type="evidence" value="ECO:0007669"/>
    <property type="project" value="TreeGrafter"/>
</dbReference>
<comment type="similarity">
    <text evidence="3">Belongs to the nuclear hormone receptor family. NR0 subfamily.</text>
</comment>
<dbReference type="InterPro" id="IPR035500">
    <property type="entry name" value="NHR-like_dom_sf"/>
</dbReference>